<dbReference type="HOGENOM" id="CLU_044315_3_0_7"/>
<feature type="compositionally biased region" description="Low complexity" evidence="2">
    <location>
        <begin position="175"/>
        <end position="199"/>
    </location>
</feature>
<feature type="compositionally biased region" description="Pro residues" evidence="2">
    <location>
        <begin position="147"/>
        <end position="172"/>
    </location>
</feature>
<keyword evidence="4" id="KW-1185">Reference proteome</keyword>
<reference evidence="3 4" key="1">
    <citation type="journal article" date="2014" name="Nature">
        <title>An environmental bacterial taxon with a large and distinct metabolic repertoire.</title>
        <authorList>
            <person name="Wilson M.C."/>
            <person name="Mori T."/>
            <person name="Ruckert C."/>
            <person name="Uria A.R."/>
            <person name="Helf M.J."/>
            <person name="Takada K."/>
            <person name="Gernert C."/>
            <person name="Steffens U.A."/>
            <person name="Heycke N."/>
            <person name="Schmitt S."/>
            <person name="Rinke C."/>
            <person name="Helfrich E.J."/>
            <person name="Brachmann A.O."/>
            <person name="Gurgui C."/>
            <person name="Wakimoto T."/>
            <person name="Kracht M."/>
            <person name="Crusemann M."/>
            <person name="Hentschel U."/>
            <person name="Abe I."/>
            <person name="Matsunaga S."/>
            <person name="Kalinowski J."/>
            <person name="Takeyama H."/>
            <person name="Piel J."/>
        </authorList>
    </citation>
    <scope>NUCLEOTIDE SEQUENCE [LARGE SCALE GENOMIC DNA]</scope>
    <source>
        <strain evidence="4">TSY2</strain>
    </source>
</reference>
<dbReference type="Pfam" id="PF13174">
    <property type="entry name" value="TPR_6"/>
    <property type="match status" value="1"/>
</dbReference>
<dbReference type="NCBIfam" id="TIGR02795">
    <property type="entry name" value="tol_pal_ybgF"/>
    <property type="match status" value="1"/>
</dbReference>
<dbReference type="InterPro" id="IPR034706">
    <property type="entry name" value="CpoB"/>
</dbReference>
<gene>
    <name evidence="3" type="ORF">ETSY2_45330</name>
</gene>
<dbReference type="InterPro" id="IPR019734">
    <property type="entry name" value="TPR_rpt"/>
</dbReference>
<dbReference type="SUPFAM" id="SSF48452">
    <property type="entry name" value="TPR-like"/>
    <property type="match status" value="1"/>
</dbReference>
<accession>W4LG14</accession>
<dbReference type="Gene3D" id="1.25.40.10">
    <property type="entry name" value="Tetratricopeptide repeat domain"/>
    <property type="match status" value="1"/>
</dbReference>
<dbReference type="Proteomes" id="UP000019140">
    <property type="component" value="Unassembled WGS sequence"/>
</dbReference>
<organism evidence="3 4">
    <name type="scientific">Candidatus Entotheonella gemina</name>
    <dbReference type="NCBI Taxonomy" id="1429439"/>
    <lineage>
        <taxon>Bacteria</taxon>
        <taxon>Pseudomonadati</taxon>
        <taxon>Nitrospinota/Tectimicrobiota group</taxon>
        <taxon>Candidatus Tectimicrobiota</taxon>
        <taxon>Candidatus Entotheonellia</taxon>
        <taxon>Candidatus Entotheonellales</taxon>
        <taxon>Candidatus Entotheonellaceae</taxon>
        <taxon>Candidatus Entotheonella</taxon>
    </lineage>
</organism>
<comment type="caution">
    <text evidence="3">The sequence shown here is derived from an EMBL/GenBank/DDBJ whole genome shotgun (WGS) entry which is preliminary data.</text>
</comment>
<feature type="region of interest" description="Disordered" evidence="2">
    <location>
        <begin position="140"/>
        <end position="201"/>
    </location>
</feature>
<dbReference type="PROSITE" id="PS51257">
    <property type="entry name" value="PROKAR_LIPOPROTEIN"/>
    <property type="match status" value="1"/>
</dbReference>
<feature type="coiled-coil region" evidence="1">
    <location>
        <begin position="21"/>
        <end position="98"/>
    </location>
</feature>
<keyword evidence="1" id="KW-0175">Coiled coil</keyword>
<dbReference type="Pfam" id="PF13432">
    <property type="entry name" value="TPR_16"/>
    <property type="match status" value="1"/>
</dbReference>
<name>W4LG14_9BACT</name>
<evidence type="ECO:0000313" key="4">
    <source>
        <dbReference type="Proteomes" id="UP000019140"/>
    </source>
</evidence>
<dbReference type="SMART" id="SM00028">
    <property type="entry name" value="TPR"/>
    <property type="match status" value="3"/>
</dbReference>
<sequence length="328" mass="36307">MRKRYLFFAIHLLCAAIMTGCVVTQGEIQALRADIAALERDRAQQRRELAGRLERLDSRMSQPESEIRRELAQTVSATEDMRVELQALRGQVEELQFRTQSGSGIAGEMDEILADKVAEIETRLLALEQRIDPQLSATLPAASAERPAPPSGSLPGPGPGAPPGAVPVPPRDAPVRVAKPAGRTLPTTRPPATRAEPLTGRSDATANRLYERAKKEYDTRNYEVAAVLFKQLLREHPESPLAGNAQYWLGETFYAQRQYEAAIVAFDEVIQKYGDNAKVPASILKQGYAFAALDDSRNARFFLEQVQRRFPDSKEAKRAGDKLKTLSQ</sequence>
<dbReference type="GO" id="GO:0051301">
    <property type="term" value="P:cell division"/>
    <property type="evidence" value="ECO:0007669"/>
    <property type="project" value="InterPro"/>
</dbReference>
<protein>
    <submittedName>
        <fullName evidence="3">Uncharacterized protein</fullName>
    </submittedName>
</protein>
<dbReference type="InterPro" id="IPR011990">
    <property type="entry name" value="TPR-like_helical_dom_sf"/>
</dbReference>
<dbReference type="HAMAP" id="MF_02066">
    <property type="entry name" value="CpoB"/>
    <property type="match status" value="1"/>
</dbReference>
<evidence type="ECO:0000313" key="3">
    <source>
        <dbReference type="EMBL" id="ETW97043.1"/>
    </source>
</evidence>
<dbReference type="PATRIC" id="fig|1429439.4.peg.7553"/>
<dbReference type="EMBL" id="AZHX01002109">
    <property type="protein sequence ID" value="ETW97043.1"/>
    <property type="molecule type" value="Genomic_DNA"/>
</dbReference>
<dbReference type="AlphaFoldDB" id="W4LG14"/>
<proteinExistence type="inferred from homology"/>
<dbReference type="InterPro" id="IPR014162">
    <property type="entry name" value="CpoB_C"/>
</dbReference>
<evidence type="ECO:0000256" key="2">
    <source>
        <dbReference type="SAM" id="MobiDB-lite"/>
    </source>
</evidence>
<evidence type="ECO:0000256" key="1">
    <source>
        <dbReference type="SAM" id="Coils"/>
    </source>
</evidence>